<gene>
    <name evidence="1" type="ORF">G8759_31370</name>
</gene>
<proteinExistence type="predicted"/>
<name>A0A6G9AX00_9BACT</name>
<protein>
    <submittedName>
        <fullName evidence="1">Uncharacterized protein</fullName>
    </submittedName>
</protein>
<dbReference type="EMBL" id="CP050063">
    <property type="protein sequence ID" value="QIP16825.1"/>
    <property type="molecule type" value="Genomic_DNA"/>
</dbReference>
<organism evidence="1 2">
    <name type="scientific">Spirosoma aureum</name>
    <dbReference type="NCBI Taxonomy" id="2692134"/>
    <lineage>
        <taxon>Bacteria</taxon>
        <taxon>Pseudomonadati</taxon>
        <taxon>Bacteroidota</taxon>
        <taxon>Cytophagia</taxon>
        <taxon>Cytophagales</taxon>
        <taxon>Cytophagaceae</taxon>
        <taxon>Spirosoma</taxon>
    </lineage>
</organism>
<keyword evidence="2" id="KW-1185">Reference proteome</keyword>
<dbReference type="RefSeq" id="WP_167217089.1">
    <property type="nucleotide sequence ID" value="NZ_CP050063.1"/>
</dbReference>
<accession>A0A6G9AX00</accession>
<sequence length="1154" mass="127002">MAGIRVDTPIGADWEYSLDQLNWQASNKFFELPSGDPFVLGTVYTVYCRNVTAELTADRQIPFGEASSESLIALTKLLSSLEKDGLLHVLLTAIRPETSLLIAAALNAIGFNSGSTTTVLEIDDCGCDEEAEGGLSAGIITNLYLAPLAVSPHNTDFLGTGTNLFNKLSRLNQSGKFIDNTGTVHENQPNYTISHPMLVKGDTWYTPSSDSTDPTGNRQMVAYFSATGAKLDGASNVRTEDKFRTPPGCVYILCTVPNNILHSFQVQEGETATDYENFKLIFPGETTQQALISARASQALLLGQINQARFTTGRNLFDKDSELIQAGRFIDEKGVYSADPTNSVSHPIFVNGDTAYTASFKSFISFYDQLGRHVGGERFDRDDFTFTTPGNAKFALVTVPDELFDSFLFVEGEELGDYEPFVQIVKGKTLGEAAIDLKASQAIALVERGTLNLFKAASRFKETGRYITNTGLYVADSTYTVSHLIKVSALSWYTPSYKTFVAFFDATGNVIPSDVGVYNRPTDKFFTPALTEYLLIAVPIEILASFMLVAGQVLPATYQPFVPLLESILPTTLGIKQTALDAKKMAESFTDEILYSINLFNKADSDLINDKLINANSLLADYVGTSVGGFIPVKPNTWYTPSVKLGIGWFTEDKEPLTGAPAFNRDTDEFLTTDKVAFIRPTVHTTGLESFMLVEGQTLPARYIPWYKKYKGTTQDGSQALAIAESIHALLIPTANLFNRRDGSILTGQYINNEGFLGPFLTTSVTHFIKVKASTWYTPSEVGNFVAYFDENFQRLGEGALTSRPAAKFQTTSETAYIRATFNTANRNTYLIVEGQFDLPMAYIEYGSFLDPQVKVSTAAFGKTEIVFGTSIPAGSGYHELACRALGMTCINKAVPSSSVRIKDRSGGVGGANWQNIAYAWAHTLAEKTALISGWAALRSANLGNTNWASAPTSFTSGEQAFILSCSYESNLTPYLNGTYAMPDVFVLSVLYNDQFLGETEEQWFADPTDTEIANRTTAFGAITYIIDYIRGLQPRAKIVLEGHYTDKKNPKVAQLQQKVAAYHNLDIWEIWKKLPFNLRRIPNTLANWDEEPHFSNKALAEAQDPGCTSLNMDGIRFYMPDWVHPYSDPAHLEPGHASYLITHEVETHLATTF</sequence>
<dbReference type="Proteomes" id="UP000501802">
    <property type="component" value="Chromosome"/>
</dbReference>
<dbReference type="GO" id="GO:0016788">
    <property type="term" value="F:hydrolase activity, acting on ester bonds"/>
    <property type="evidence" value="ECO:0007669"/>
    <property type="project" value="UniProtKB-ARBA"/>
</dbReference>
<dbReference type="SUPFAM" id="SSF52266">
    <property type="entry name" value="SGNH hydrolase"/>
    <property type="match status" value="1"/>
</dbReference>
<reference evidence="1 2" key="1">
    <citation type="submission" date="2020-03" db="EMBL/GenBank/DDBJ databases">
        <authorList>
            <person name="Kim M.K."/>
        </authorList>
    </citation>
    <scope>NUCLEOTIDE SEQUENCE [LARGE SCALE GENOMIC DNA]</scope>
    <source>
        <strain evidence="1 2">BT328</strain>
    </source>
</reference>
<dbReference type="InterPro" id="IPR036514">
    <property type="entry name" value="SGNH_hydro_sf"/>
</dbReference>
<dbReference type="Gene3D" id="3.40.50.1110">
    <property type="entry name" value="SGNH hydrolase"/>
    <property type="match status" value="1"/>
</dbReference>
<evidence type="ECO:0000313" key="1">
    <source>
        <dbReference type="EMBL" id="QIP16825.1"/>
    </source>
</evidence>
<dbReference type="AlphaFoldDB" id="A0A6G9AX00"/>
<evidence type="ECO:0000313" key="2">
    <source>
        <dbReference type="Proteomes" id="UP000501802"/>
    </source>
</evidence>
<dbReference type="KEGG" id="spib:G8759_31370"/>